<keyword evidence="2" id="KW-0808">Transferase</keyword>
<dbReference type="AlphaFoldDB" id="A0A1I0TL37"/>
<dbReference type="EMBL" id="FOJN01000007">
    <property type="protein sequence ID" value="SFA52518.1"/>
    <property type="molecule type" value="Genomic_DNA"/>
</dbReference>
<organism evidence="2 3">
    <name type="scientific">Rhodococcoides kroppenstedtii</name>
    <dbReference type="NCBI Taxonomy" id="293050"/>
    <lineage>
        <taxon>Bacteria</taxon>
        <taxon>Bacillati</taxon>
        <taxon>Actinomycetota</taxon>
        <taxon>Actinomycetes</taxon>
        <taxon>Mycobacteriales</taxon>
        <taxon>Nocardiaceae</taxon>
        <taxon>Rhodococcoides</taxon>
    </lineage>
</organism>
<protein>
    <submittedName>
        <fullName evidence="2">Mycofactocin system glycosyltransferase</fullName>
    </submittedName>
</protein>
<dbReference type="NCBIfam" id="TIGR03965">
    <property type="entry name" value="mycofact_glyco"/>
    <property type="match status" value="1"/>
</dbReference>
<evidence type="ECO:0000313" key="3">
    <source>
        <dbReference type="Proteomes" id="UP000182054"/>
    </source>
</evidence>
<dbReference type="InterPro" id="IPR023981">
    <property type="entry name" value="MftF"/>
</dbReference>
<dbReference type="PANTHER" id="PTHR43646:SF6">
    <property type="entry name" value="PRE-MYCOFACTOCIN GLYCOSYLTRANSFERASE"/>
    <property type="match status" value="1"/>
</dbReference>
<dbReference type="Gene3D" id="3.90.550.10">
    <property type="entry name" value="Spore Coat Polysaccharide Biosynthesis Protein SpsA, Chain A"/>
    <property type="match status" value="1"/>
</dbReference>
<dbReference type="Proteomes" id="UP000182054">
    <property type="component" value="Unassembled WGS sequence"/>
</dbReference>
<dbReference type="GO" id="GO:0016740">
    <property type="term" value="F:transferase activity"/>
    <property type="evidence" value="ECO:0007669"/>
    <property type="project" value="UniProtKB-KW"/>
</dbReference>
<gene>
    <name evidence="2" type="ORF">SAMN05444374_107164</name>
</gene>
<accession>A0A1I0TL37</accession>
<dbReference type="InterPro" id="IPR029044">
    <property type="entry name" value="Nucleotide-diphossugar_trans"/>
</dbReference>
<dbReference type="PANTHER" id="PTHR43646">
    <property type="entry name" value="GLYCOSYLTRANSFERASE"/>
    <property type="match status" value="1"/>
</dbReference>
<dbReference type="Pfam" id="PF00535">
    <property type="entry name" value="Glycos_transf_2"/>
    <property type="match status" value="1"/>
</dbReference>
<name>A0A1I0TL37_9NOCA</name>
<proteinExistence type="predicted"/>
<dbReference type="InterPro" id="IPR001173">
    <property type="entry name" value="Glyco_trans_2-like"/>
</dbReference>
<reference evidence="2 3" key="1">
    <citation type="submission" date="2016-10" db="EMBL/GenBank/DDBJ databases">
        <authorList>
            <person name="de Groot N.N."/>
        </authorList>
    </citation>
    <scope>NUCLEOTIDE SEQUENCE [LARGE SCALE GENOMIC DNA]</scope>
    <source>
        <strain evidence="2 3">DSM 44908</strain>
    </source>
</reference>
<feature type="domain" description="Glycosyltransferase 2-like" evidence="1">
    <location>
        <begin position="97"/>
        <end position="259"/>
    </location>
</feature>
<evidence type="ECO:0000259" key="1">
    <source>
        <dbReference type="Pfam" id="PF00535"/>
    </source>
</evidence>
<dbReference type="SUPFAM" id="SSF53448">
    <property type="entry name" value="Nucleotide-diphospho-sugar transferases"/>
    <property type="match status" value="1"/>
</dbReference>
<sequence length="480" mass="51432">MTNPDPVAYDDPMRDGRLPDGFGVRIDPRVRSLSGGRVLIGGSPPRMVTLAPEAAAMIGDGFLRVSDPDSAVVARRLLDSGVANPRPMSVPSAADVTVVVPVKDNRDGLHRLLKSLRGLRVVVVDDGSSVPIEVPAGFGDDPAAPSVTVVRHESARGPAAARNTGLGAAGTDFVAFLDSDVVPRKGWLEVVLSHFSDPSVGLVAPRIVALEPEGSALARYEHARSSLDLGRREGPVRAGGPVSYVPSAAVVVRRRAVHECGGFDPDMHVAEDVDLCWRLQDAGWRLRYEPVARVAHDHRVTLREWFARKLFYGTGAVSLAARHEGKVPPVVMSVPTLAALLLTATGTRTGLLGAVITMAVTIGRLRRVFADLDHPTRLAAVFAARGFVGGAWQLASAVVRHYWPITLLAILLSRRIRRLAVAIALAEGLRDWASHREPGGLGPVSYVTYKRLDDVAYGTGLWLGAVTERDHRPLMPKLVG</sequence>
<evidence type="ECO:0000313" key="2">
    <source>
        <dbReference type="EMBL" id="SFA52518.1"/>
    </source>
</evidence>